<dbReference type="Pfam" id="PF12854">
    <property type="entry name" value="PPR_1"/>
    <property type="match status" value="1"/>
</dbReference>
<evidence type="ECO:0008006" key="5">
    <source>
        <dbReference type="Google" id="ProtNLM"/>
    </source>
</evidence>
<dbReference type="OrthoDB" id="42736at2759"/>
<dbReference type="Pfam" id="PF13812">
    <property type="entry name" value="PPR_3"/>
    <property type="match status" value="1"/>
</dbReference>
<gene>
    <name evidence="3" type="ORF">NE237_031134</name>
</gene>
<dbReference type="InterPro" id="IPR002885">
    <property type="entry name" value="PPR_rpt"/>
</dbReference>
<feature type="repeat" description="PPR" evidence="2">
    <location>
        <begin position="178"/>
        <end position="212"/>
    </location>
</feature>
<protein>
    <recommendedName>
        <fullName evidence="5">Pentatricopeptide repeat-containing protein</fullName>
    </recommendedName>
</protein>
<evidence type="ECO:0000313" key="3">
    <source>
        <dbReference type="EMBL" id="KAJ4980297.1"/>
    </source>
</evidence>
<keyword evidence="4" id="KW-1185">Reference proteome</keyword>
<proteinExistence type="predicted"/>
<sequence>MVLYHFQYPSLKPVRSIKVQPEEIDLLYFSLPKLHKHQNLLPKSSSLFSAATPLVPISGSYPIKSNENIQVFSVNSSTYSNVHWRNSVSPKPTTYPIKCKSKRVTCSSITFSQNDTKSQQTINQYSPATLEVLAQILKHGPLPDIVTYTTFIKLLGDSGHVSEAFELFALMKETHEPDVISFTVLIQLLCDSKMVEEALDLLHEMSKYNCRPDAFCYNTLIDKLGEAGLQEQVQKLWSKMQSDGIDPDVVTYSTLVKSHCVTKKMEEAISILRSMEKGRIKPNTYVYNTIIKAYLDHGQIREALGVMGRMMTQGCNLDLCSFNLFIKYYSDLGEGTVAYLFLKRMTGEGVEADATIYCICINGLIKQGKVAEVIELIERIKQSCVTISICTWNKLIMWLGEMGRMDEAYKLFLGLENPNEITMNSIIYMLYKHGRGDKGWEVFNMMKEKNIEASVVTYNILIHWLGRDHRISEAFKLVNQMESEQQLSPDVITYNCLLSGLCNTGQVDEACRLVLEMSKKGYQPDLISYNTLVNGMISVGRMDDASRLFEQMRGTLSAHSVPLDRLVLDMLREETSGYH</sequence>
<feature type="repeat" description="PPR" evidence="2">
    <location>
        <begin position="525"/>
        <end position="555"/>
    </location>
</feature>
<dbReference type="GO" id="GO:0003729">
    <property type="term" value="F:mRNA binding"/>
    <property type="evidence" value="ECO:0007669"/>
    <property type="project" value="TreeGrafter"/>
</dbReference>
<dbReference type="InterPro" id="IPR011990">
    <property type="entry name" value="TPR-like_helical_dom_sf"/>
</dbReference>
<dbReference type="PANTHER" id="PTHR47933">
    <property type="entry name" value="PENTATRICOPEPTIDE REPEAT-CONTAINING PROTEIN 1, MITOCHONDRIAL"/>
    <property type="match status" value="1"/>
</dbReference>
<dbReference type="AlphaFoldDB" id="A0A9Q0L0X3"/>
<name>A0A9Q0L0X3_9MAGN</name>
<dbReference type="Pfam" id="PF13041">
    <property type="entry name" value="PPR_2"/>
    <property type="match status" value="3"/>
</dbReference>
<comment type="caution">
    <text evidence="3">The sequence shown here is derived from an EMBL/GenBank/DDBJ whole genome shotgun (WGS) entry which is preliminary data.</text>
</comment>
<dbReference type="InterPro" id="IPR051240">
    <property type="entry name" value="Mito_RNA-Proc/Resp"/>
</dbReference>
<feature type="repeat" description="PPR" evidence="2">
    <location>
        <begin position="144"/>
        <end position="174"/>
    </location>
</feature>
<organism evidence="3 4">
    <name type="scientific">Protea cynaroides</name>
    <dbReference type="NCBI Taxonomy" id="273540"/>
    <lineage>
        <taxon>Eukaryota</taxon>
        <taxon>Viridiplantae</taxon>
        <taxon>Streptophyta</taxon>
        <taxon>Embryophyta</taxon>
        <taxon>Tracheophyta</taxon>
        <taxon>Spermatophyta</taxon>
        <taxon>Magnoliopsida</taxon>
        <taxon>Proteales</taxon>
        <taxon>Proteaceae</taxon>
        <taxon>Protea</taxon>
    </lineage>
</organism>
<feature type="repeat" description="PPR" evidence="2">
    <location>
        <begin position="454"/>
        <end position="484"/>
    </location>
</feature>
<evidence type="ECO:0000256" key="2">
    <source>
        <dbReference type="PROSITE-ProRule" id="PRU00708"/>
    </source>
</evidence>
<feature type="repeat" description="PPR" evidence="2">
    <location>
        <begin position="213"/>
        <end position="247"/>
    </location>
</feature>
<dbReference type="PROSITE" id="PS51375">
    <property type="entry name" value="PPR"/>
    <property type="match status" value="9"/>
</dbReference>
<dbReference type="Pfam" id="PF01535">
    <property type="entry name" value="PPR"/>
    <property type="match status" value="2"/>
</dbReference>
<keyword evidence="1" id="KW-0677">Repeat</keyword>
<feature type="repeat" description="PPR" evidence="2">
    <location>
        <begin position="419"/>
        <end position="453"/>
    </location>
</feature>
<dbReference type="PANTHER" id="PTHR47933:SF11">
    <property type="entry name" value="PENTATRICOPEPTIDE REPEAT-CONTAINING PROTEIN 2"/>
    <property type="match status" value="1"/>
</dbReference>
<accession>A0A9Q0L0X3</accession>
<feature type="repeat" description="PPR" evidence="2">
    <location>
        <begin position="490"/>
        <end position="524"/>
    </location>
</feature>
<reference evidence="3" key="1">
    <citation type="journal article" date="2023" name="Plant J.">
        <title>The genome of the king protea, Protea cynaroides.</title>
        <authorList>
            <person name="Chang J."/>
            <person name="Duong T.A."/>
            <person name="Schoeman C."/>
            <person name="Ma X."/>
            <person name="Roodt D."/>
            <person name="Barker N."/>
            <person name="Li Z."/>
            <person name="Van de Peer Y."/>
            <person name="Mizrachi E."/>
        </authorList>
    </citation>
    <scope>NUCLEOTIDE SEQUENCE</scope>
    <source>
        <tissue evidence="3">Young leaves</tissue>
    </source>
</reference>
<feature type="repeat" description="PPR" evidence="2">
    <location>
        <begin position="248"/>
        <end position="282"/>
    </location>
</feature>
<evidence type="ECO:0000313" key="4">
    <source>
        <dbReference type="Proteomes" id="UP001141806"/>
    </source>
</evidence>
<dbReference type="NCBIfam" id="TIGR00756">
    <property type="entry name" value="PPR"/>
    <property type="match status" value="9"/>
</dbReference>
<feature type="repeat" description="PPR" evidence="2">
    <location>
        <begin position="283"/>
        <end position="317"/>
    </location>
</feature>
<dbReference type="Gene3D" id="1.25.40.10">
    <property type="entry name" value="Tetratricopeptide repeat domain"/>
    <property type="match status" value="4"/>
</dbReference>
<evidence type="ECO:0000256" key="1">
    <source>
        <dbReference type="ARBA" id="ARBA00022737"/>
    </source>
</evidence>
<dbReference type="Proteomes" id="UP001141806">
    <property type="component" value="Unassembled WGS sequence"/>
</dbReference>
<dbReference type="EMBL" id="JAMYWD010000001">
    <property type="protein sequence ID" value="KAJ4980297.1"/>
    <property type="molecule type" value="Genomic_DNA"/>
</dbReference>